<reference evidence="3" key="1">
    <citation type="submission" date="2021-02" db="EMBL/GenBank/DDBJ databases">
        <authorList>
            <person name="Dougan E. K."/>
            <person name="Rhodes N."/>
            <person name="Thang M."/>
            <person name="Chan C."/>
        </authorList>
    </citation>
    <scope>NUCLEOTIDE SEQUENCE</scope>
</reference>
<dbReference type="OrthoDB" id="489761at2759"/>
<dbReference type="Proteomes" id="UP000654075">
    <property type="component" value="Unassembled WGS sequence"/>
</dbReference>
<evidence type="ECO:0000313" key="3">
    <source>
        <dbReference type="EMBL" id="CAE8632541.1"/>
    </source>
</evidence>
<keyword evidence="4" id="KW-1185">Reference proteome</keyword>
<evidence type="ECO:0000256" key="2">
    <source>
        <dbReference type="SAM" id="MobiDB-lite"/>
    </source>
</evidence>
<feature type="region of interest" description="Disordered" evidence="2">
    <location>
        <begin position="93"/>
        <end position="125"/>
    </location>
</feature>
<dbReference type="EMBL" id="CAJNNV010030444">
    <property type="protein sequence ID" value="CAE8632541.1"/>
    <property type="molecule type" value="Genomic_DNA"/>
</dbReference>
<dbReference type="AlphaFoldDB" id="A0A813H483"/>
<gene>
    <name evidence="3" type="ORF">PGLA1383_LOCUS48486</name>
</gene>
<proteinExistence type="predicted"/>
<evidence type="ECO:0000256" key="1">
    <source>
        <dbReference type="SAM" id="Coils"/>
    </source>
</evidence>
<feature type="non-terminal residue" evidence="3">
    <location>
        <position position="1"/>
    </location>
</feature>
<protein>
    <submittedName>
        <fullName evidence="3">Uncharacterized protein</fullName>
    </submittedName>
</protein>
<sequence length="230" mass="24752">AYQSGAFAHQTAEPQRSPPFEAAVTSCFVGEVAQPSPQHGVQHWLPPELPLLQNEAGSLVVPQTWRYVPPPLECQPRRPSAPSAASIAAEAPAAVSASRSCSSTAPVGVEGDKREAEDEDGEEEEILPLDTAAKQALLDDIVEHLMARADGCQQELSQEQRANRALKMALEVEQRKTAMLQQQLAWMAHHAGYQYASVEDGSHADVALQPEGHENGHLAVSSPGTEMLLQ</sequence>
<evidence type="ECO:0000313" key="4">
    <source>
        <dbReference type="Proteomes" id="UP000654075"/>
    </source>
</evidence>
<name>A0A813H483_POLGL</name>
<accession>A0A813H483</accession>
<comment type="caution">
    <text evidence="3">The sequence shown here is derived from an EMBL/GenBank/DDBJ whole genome shotgun (WGS) entry which is preliminary data.</text>
</comment>
<feature type="coiled-coil region" evidence="1">
    <location>
        <begin position="142"/>
        <end position="176"/>
    </location>
</feature>
<keyword evidence="1" id="KW-0175">Coiled coil</keyword>
<organism evidence="3 4">
    <name type="scientific">Polarella glacialis</name>
    <name type="common">Dinoflagellate</name>
    <dbReference type="NCBI Taxonomy" id="89957"/>
    <lineage>
        <taxon>Eukaryota</taxon>
        <taxon>Sar</taxon>
        <taxon>Alveolata</taxon>
        <taxon>Dinophyceae</taxon>
        <taxon>Suessiales</taxon>
        <taxon>Suessiaceae</taxon>
        <taxon>Polarella</taxon>
    </lineage>
</organism>